<organism evidence="2 3">
    <name type="scientific">Hyaloscypha variabilis (strain UAMH 11265 / GT02V1 / F)</name>
    <name type="common">Meliniomyces variabilis</name>
    <dbReference type="NCBI Taxonomy" id="1149755"/>
    <lineage>
        <taxon>Eukaryota</taxon>
        <taxon>Fungi</taxon>
        <taxon>Dikarya</taxon>
        <taxon>Ascomycota</taxon>
        <taxon>Pezizomycotina</taxon>
        <taxon>Leotiomycetes</taxon>
        <taxon>Helotiales</taxon>
        <taxon>Hyaloscyphaceae</taxon>
        <taxon>Hyaloscypha</taxon>
        <taxon>Hyaloscypha variabilis</taxon>
    </lineage>
</organism>
<dbReference type="Proteomes" id="UP000235786">
    <property type="component" value="Unassembled WGS sequence"/>
</dbReference>
<dbReference type="OrthoDB" id="2157530at2759"/>
<dbReference type="PANTHER" id="PTHR24148:SF64">
    <property type="entry name" value="HETEROKARYON INCOMPATIBILITY DOMAIN-CONTAINING PROTEIN"/>
    <property type="match status" value="1"/>
</dbReference>
<protein>
    <recommendedName>
        <fullName evidence="1">Heterokaryon incompatibility domain-containing protein</fullName>
    </recommendedName>
</protein>
<dbReference type="InterPro" id="IPR052895">
    <property type="entry name" value="HetReg/Transcr_Mod"/>
</dbReference>
<keyword evidence="3" id="KW-1185">Reference proteome</keyword>
<dbReference type="InterPro" id="IPR010730">
    <property type="entry name" value="HET"/>
</dbReference>
<sequence length="204" mass="23286">MNQYQYNPLRSRGGEFRLLSLLPGPTSAEIEIEIFHVKRSSKPEYEALSYVWGPSERTDTALVCGLAKSRSQFLGYLELQQRHEDPKTFRIGITRSLAVALRNLRHPTKPKILWIDALCINQDDLAERSAEVLGMDLIYSNAVEVIVWLGPKSENSGLAIETLSRIGKDVHYSAKRREFRYRTERSWAERLVDDAEALKSHAPS</sequence>
<evidence type="ECO:0000313" key="3">
    <source>
        <dbReference type="Proteomes" id="UP000235786"/>
    </source>
</evidence>
<evidence type="ECO:0000313" key="2">
    <source>
        <dbReference type="EMBL" id="PMD29609.1"/>
    </source>
</evidence>
<dbReference type="Pfam" id="PF06985">
    <property type="entry name" value="HET"/>
    <property type="match status" value="1"/>
</dbReference>
<dbReference type="STRING" id="1149755.A0A2J6QTL6"/>
<accession>A0A2J6QTL6</accession>
<reference evidence="2 3" key="1">
    <citation type="submission" date="2016-04" db="EMBL/GenBank/DDBJ databases">
        <title>A degradative enzymes factory behind the ericoid mycorrhizal symbiosis.</title>
        <authorList>
            <consortium name="DOE Joint Genome Institute"/>
            <person name="Martino E."/>
            <person name="Morin E."/>
            <person name="Grelet G."/>
            <person name="Kuo A."/>
            <person name="Kohler A."/>
            <person name="Daghino S."/>
            <person name="Barry K."/>
            <person name="Choi C."/>
            <person name="Cichocki N."/>
            <person name="Clum A."/>
            <person name="Copeland A."/>
            <person name="Hainaut M."/>
            <person name="Haridas S."/>
            <person name="Labutti K."/>
            <person name="Lindquist E."/>
            <person name="Lipzen A."/>
            <person name="Khouja H.-R."/>
            <person name="Murat C."/>
            <person name="Ohm R."/>
            <person name="Olson A."/>
            <person name="Spatafora J."/>
            <person name="Veneault-Fourrey C."/>
            <person name="Henrissat B."/>
            <person name="Grigoriev I."/>
            <person name="Martin F."/>
            <person name="Perotto S."/>
        </authorList>
    </citation>
    <scope>NUCLEOTIDE SEQUENCE [LARGE SCALE GENOMIC DNA]</scope>
    <source>
        <strain evidence="2 3">F</strain>
    </source>
</reference>
<dbReference type="PANTHER" id="PTHR24148">
    <property type="entry name" value="ANKYRIN REPEAT DOMAIN-CONTAINING PROTEIN 39 HOMOLOG-RELATED"/>
    <property type="match status" value="1"/>
</dbReference>
<proteinExistence type="predicted"/>
<dbReference type="EMBL" id="KZ613973">
    <property type="protein sequence ID" value="PMD29609.1"/>
    <property type="molecule type" value="Genomic_DNA"/>
</dbReference>
<dbReference type="AlphaFoldDB" id="A0A2J6QTL6"/>
<feature type="domain" description="Heterokaryon incompatibility" evidence="1">
    <location>
        <begin position="45"/>
        <end position="191"/>
    </location>
</feature>
<name>A0A2J6QTL6_HYAVF</name>
<evidence type="ECO:0000259" key="1">
    <source>
        <dbReference type="Pfam" id="PF06985"/>
    </source>
</evidence>
<gene>
    <name evidence="2" type="ORF">L207DRAFT_520892</name>
</gene>